<dbReference type="KEGG" id="maq:Maqu_4197"/>
<proteinExistence type="predicted"/>
<gene>
    <name evidence="2" type="ordered locus">Maqu_4197</name>
</gene>
<evidence type="ECO:0000313" key="3">
    <source>
        <dbReference type="Proteomes" id="UP000000998"/>
    </source>
</evidence>
<protein>
    <submittedName>
        <fullName evidence="2">Uncharacterized protein</fullName>
    </submittedName>
</protein>
<dbReference type="RefSeq" id="WP_011783305.1">
    <property type="nucleotide sequence ID" value="NC_008738.1"/>
</dbReference>
<sequence>MKTPRLFSTTVAQKLLPQTLGKKFQPLAMKLAAATGHQCQVSGYPYPLMKSDSSSGGRATPLMIEPRDTDEHGQPLSARAIQERLQKLGVTPKTVQVVCPLIYWSKHVDLAINYKRGSLIFAPWASQGELITLFRTLAVADSQPKGDHHIPTLGRASEAMLVIEEEMGNHGILSEVLALPEDTEWDAQVWLDTLRRLPARERRIYQQRFAQHLRFWPSADSFRPLFGYWGSTAHKNPNQEDRSPTSTGNPWIKRYSTFFEQALSENSR</sequence>
<dbReference type="HOGENOM" id="CLU_1037485_0_0_6"/>
<geneLocation type="plasmid" evidence="2 3">
    <name>pMAQU01</name>
</geneLocation>
<accession>A1U7S9</accession>
<dbReference type="EMBL" id="CP000515">
    <property type="protein sequence ID" value="ABM21048.1"/>
    <property type="molecule type" value="Genomic_DNA"/>
</dbReference>
<dbReference type="AlphaFoldDB" id="A1U7S9"/>
<name>A1U7S9_MARN8</name>
<dbReference type="Proteomes" id="UP000000998">
    <property type="component" value="Plasmid pMAQU01"/>
</dbReference>
<evidence type="ECO:0000313" key="2">
    <source>
        <dbReference type="EMBL" id="ABM21048.1"/>
    </source>
</evidence>
<dbReference type="OrthoDB" id="6368101at2"/>
<organism evidence="2 3">
    <name type="scientific">Marinobacter nauticus (strain ATCC 700491 / DSM 11845 / VT8)</name>
    <name type="common">Marinobacter aquaeolei</name>
    <dbReference type="NCBI Taxonomy" id="351348"/>
    <lineage>
        <taxon>Bacteria</taxon>
        <taxon>Pseudomonadati</taxon>
        <taxon>Pseudomonadota</taxon>
        <taxon>Gammaproteobacteria</taxon>
        <taxon>Pseudomonadales</taxon>
        <taxon>Marinobacteraceae</taxon>
        <taxon>Marinobacter</taxon>
    </lineage>
</organism>
<evidence type="ECO:0000256" key="1">
    <source>
        <dbReference type="SAM" id="MobiDB-lite"/>
    </source>
</evidence>
<reference evidence="3" key="1">
    <citation type="journal article" date="2011" name="Appl. Environ. Microbiol.">
        <title>Genomic potential of Marinobacter aquaeolei, a biogeochemical 'opportunitroph'.</title>
        <authorList>
            <person name="Singer E."/>
            <person name="Webb E.A."/>
            <person name="Nelson W.C."/>
            <person name="Heidelberg J.F."/>
            <person name="Ivanova N."/>
            <person name="Pati A."/>
            <person name="Edwards K.J."/>
        </authorList>
    </citation>
    <scope>NUCLEOTIDE SEQUENCE [LARGE SCALE GENOMIC DNA]</scope>
    <source>
        <strain evidence="3">ATCC 700491 / DSM 11845 / VT8</strain>
    </source>
</reference>
<feature type="region of interest" description="Disordered" evidence="1">
    <location>
        <begin position="50"/>
        <end position="72"/>
    </location>
</feature>
<keyword evidence="2" id="KW-0614">Plasmid</keyword>